<protein>
    <submittedName>
        <fullName evidence="1">Histidine phosphatase family protein</fullName>
    </submittedName>
</protein>
<dbReference type="PANTHER" id="PTHR48100">
    <property type="entry name" value="BROAD-SPECIFICITY PHOSPHATASE YOR283W-RELATED"/>
    <property type="match status" value="1"/>
</dbReference>
<dbReference type="Gene3D" id="3.40.50.1240">
    <property type="entry name" value="Phosphoglycerate mutase-like"/>
    <property type="match status" value="1"/>
</dbReference>
<evidence type="ECO:0000313" key="2">
    <source>
        <dbReference type="Proteomes" id="UP000440713"/>
    </source>
</evidence>
<dbReference type="AlphaFoldDB" id="A0A6N7XGP9"/>
<dbReference type="InterPro" id="IPR013078">
    <property type="entry name" value="His_Pase_superF_clade-1"/>
</dbReference>
<proteinExistence type="predicted"/>
<dbReference type="PIRSF" id="PIRSF000709">
    <property type="entry name" value="6PFK_2-Ptase"/>
    <property type="match status" value="1"/>
</dbReference>
<dbReference type="RefSeq" id="WP_154538174.1">
    <property type="nucleotide sequence ID" value="NZ_JAXEEZ010000095.1"/>
</dbReference>
<dbReference type="InterPro" id="IPR029033">
    <property type="entry name" value="His_PPase_superfam"/>
</dbReference>
<reference evidence="1 2" key="1">
    <citation type="submission" date="2019-08" db="EMBL/GenBank/DDBJ databases">
        <title>In-depth cultivation of the pig gut microbiome towards novel bacterial diversity and tailored functional studies.</title>
        <authorList>
            <person name="Wylensek D."/>
            <person name="Hitch T.C.A."/>
            <person name="Clavel T."/>
        </authorList>
    </citation>
    <scope>NUCLEOTIDE SEQUENCE [LARGE SCALE GENOMIC DNA]</scope>
    <source>
        <strain evidence="1 2">WCA-SAB-591-4A-A</strain>
    </source>
</reference>
<dbReference type="InterPro" id="IPR050275">
    <property type="entry name" value="PGM_Phosphatase"/>
</dbReference>
<dbReference type="SUPFAM" id="SSF53254">
    <property type="entry name" value="Phosphoglycerate mutase-like"/>
    <property type="match status" value="1"/>
</dbReference>
<keyword evidence="2" id="KW-1185">Reference proteome</keyword>
<evidence type="ECO:0000313" key="1">
    <source>
        <dbReference type="EMBL" id="MST62773.1"/>
    </source>
</evidence>
<organism evidence="1 2">
    <name type="scientific">Peptostreptococcus porci</name>
    <dbReference type="NCBI Taxonomy" id="2652282"/>
    <lineage>
        <taxon>Bacteria</taxon>
        <taxon>Bacillati</taxon>
        <taxon>Bacillota</taxon>
        <taxon>Clostridia</taxon>
        <taxon>Peptostreptococcales</taxon>
        <taxon>Peptostreptococcaceae</taxon>
        <taxon>Peptostreptococcus</taxon>
    </lineage>
</organism>
<dbReference type="EMBL" id="VUNE01000004">
    <property type="protein sequence ID" value="MST62773.1"/>
    <property type="molecule type" value="Genomic_DNA"/>
</dbReference>
<dbReference type="GO" id="GO:0016791">
    <property type="term" value="F:phosphatase activity"/>
    <property type="evidence" value="ECO:0007669"/>
    <property type="project" value="TreeGrafter"/>
</dbReference>
<dbReference type="Proteomes" id="UP000440713">
    <property type="component" value="Unassembled WGS sequence"/>
</dbReference>
<dbReference type="CDD" id="cd07067">
    <property type="entry name" value="HP_PGM_like"/>
    <property type="match status" value="1"/>
</dbReference>
<sequence length="192" mass="21454">MRKLYLVRHATPDFKDDIKLCIGKTDIDIGNKGIDESKKLRDFFSKKQINSIFSSPLSRCVSTAEIISDGKLEVNIDAGLMEIDMGEWEGIPLKDIVKELGDEPLNGEKRVDALERMENAIIEIMNSTAGDVICVAHAGVNCAFIAKVIGADIKTSRAIRQPYASYSCFEYENFEFKCLEIGILPEKESELK</sequence>
<dbReference type="SMART" id="SM00855">
    <property type="entry name" value="PGAM"/>
    <property type="match status" value="1"/>
</dbReference>
<name>A0A6N7XGP9_9FIRM</name>
<comment type="caution">
    <text evidence="1">The sequence shown here is derived from an EMBL/GenBank/DDBJ whole genome shotgun (WGS) entry which is preliminary data.</text>
</comment>
<accession>A0A6N7XGP9</accession>
<dbReference type="Pfam" id="PF00300">
    <property type="entry name" value="His_Phos_1"/>
    <property type="match status" value="1"/>
</dbReference>
<gene>
    <name evidence="1" type="ORF">FYJ71_07310</name>
</gene>